<evidence type="ECO:0000256" key="1">
    <source>
        <dbReference type="SAM" id="Phobius"/>
    </source>
</evidence>
<dbReference type="InterPro" id="IPR052163">
    <property type="entry name" value="DGC-Regulatory_Protein"/>
</dbReference>
<reference evidence="5 6" key="1">
    <citation type="submission" date="2023-11" db="EMBL/GenBank/DDBJ databases">
        <title>MicrobeMod: A computational toolkit for identifying prokaryotic methylation and restriction-modification with nanopore sequencing.</title>
        <authorList>
            <person name="Crits-Christoph A."/>
            <person name="Kang S.C."/>
            <person name="Lee H."/>
            <person name="Ostrov N."/>
        </authorList>
    </citation>
    <scope>NUCLEOTIDE SEQUENCE [LARGE SCALE GENOMIC DNA]</scope>
    <source>
        <strain evidence="5 6">ATCC 49870</strain>
    </source>
</reference>
<dbReference type="SMART" id="SM00267">
    <property type="entry name" value="GGDEF"/>
    <property type="match status" value="1"/>
</dbReference>
<evidence type="ECO:0000259" key="4">
    <source>
        <dbReference type="PROSITE" id="PS50887"/>
    </source>
</evidence>
<keyword evidence="1" id="KW-1133">Transmembrane helix</keyword>
<dbReference type="InterPro" id="IPR000014">
    <property type="entry name" value="PAS"/>
</dbReference>
<dbReference type="InterPro" id="IPR000160">
    <property type="entry name" value="GGDEF_dom"/>
</dbReference>
<dbReference type="NCBIfam" id="TIGR00254">
    <property type="entry name" value="GGDEF"/>
    <property type="match status" value="1"/>
</dbReference>
<gene>
    <name evidence="5" type="ORF">SR882_02415</name>
</gene>
<dbReference type="EMBL" id="CP140153">
    <property type="protein sequence ID" value="WQH16776.1"/>
    <property type="molecule type" value="Genomic_DNA"/>
</dbReference>
<dbReference type="RefSeq" id="WP_322521765.1">
    <property type="nucleotide sequence ID" value="NZ_CP140153.1"/>
</dbReference>
<feature type="domain" description="GGDEF" evidence="4">
    <location>
        <begin position="487"/>
        <end position="620"/>
    </location>
</feature>
<dbReference type="CDD" id="cd01949">
    <property type="entry name" value="GGDEF"/>
    <property type="match status" value="1"/>
</dbReference>
<dbReference type="PROSITE" id="PS50112">
    <property type="entry name" value="PAS"/>
    <property type="match status" value="1"/>
</dbReference>
<keyword evidence="5" id="KW-0808">Transferase</keyword>
<dbReference type="InterPro" id="IPR029787">
    <property type="entry name" value="Nucleotide_cyclase"/>
</dbReference>
<dbReference type="Pfam" id="PF00990">
    <property type="entry name" value="GGDEF"/>
    <property type="match status" value="1"/>
</dbReference>
<dbReference type="CDD" id="cd00130">
    <property type="entry name" value="PAS"/>
    <property type="match status" value="1"/>
</dbReference>
<keyword evidence="6" id="KW-1185">Reference proteome</keyword>
<sequence>MRELAAIRLIRRKAMLLAVLGVFVSGILVAVVTAVPMYQSARDGLERSTLMGIQAQGAALDNLVQRYEGVARQVTSRTEIRRRLESYVDGELSLDRLVAFTQSHVSDAVDSSPALVGIKRLGPFGEVIVDAGAGEMPGLSMLVELDDIESRLVRSGDRIIWRTLSPIRDDQGRRLGTDVLFFEVDSLVRLLNRARVLEPSARGFLLDRAGGRVVGVDALDEGLVMSSASEVLTGDLSRVDPARSGVVWPDLDSQGGVLFYTPVGGGRCLLLVEVGFWAFYQPVIMRLLWPLGLVFLLLPIVAWLTARALRPVLQRLTEQSEELEHSAGEIRLAASVFEGTGEAVMITSPNHRVLRVNPAFTRITGFEGDEVVGRPMTDLFQLDESDSERLEAICSRLGRDHSWEGEMDYRNRQGERMTALQTISQVADDQGRVSHYIHIFNDITESKAAQRQIRHQARHDALTDLPNRASMWFCIEQAVEGARADGGRVAVLFLDLDYFKEVNDRLGHAMGDRLLREVAERLRRLLRHEDIVGRLGGDEFLILLEGLPAPRFAGQVAHKVIEALTQPFEIEGESIQIGVSIGIAVFPGQAADADGLIGHADSAMYEAKAAGRDTYRYFDRGVGATAGD</sequence>
<dbReference type="SMART" id="SM00091">
    <property type="entry name" value="PAS"/>
    <property type="match status" value="1"/>
</dbReference>
<dbReference type="InterPro" id="IPR035965">
    <property type="entry name" value="PAS-like_dom_sf"/>
</dbReference>
<dbReference type="Proteomes" id="UP001327459">
    <property type="component" value="Chromosome"/>
</dbReference>
<dbReference type="NCBIfam" id="TIGR00229">
    <property type="entry name" value="sensory_box"/>
    <property type="match status" value="1"/>
</dbReference>
<feature type="transmembrane region" description="Helical" evidence="1">
    <location>
        <begin position="287"/>
        <end position="306"/>
    </location>
</feature>
<dbReference type="Gene3D" id="3.30.70.270">
    <property type="match status" value="1"/>
</dbReference>
<dbReference type="Gene3D" id="3.30.450.20">
    <property type="entry name" value="PAS domain"/>
    <property type="match status" value="1"/>
</dbReference>
<dbReference type="PANTHER" id="PTHR46663">
    <property type="entry name" value="DIGUANYLATE CYCLASE DGCT-RELATED"/>
    <property type="match status" value="1"/>
</dbReference>
<dbReference type="InterPro" id="IPR043128">
    <property type="entry name" value="Rev_trsase/Diguanyl_cyclase"/>
</dbReference>
<keyword evidence="1" id="KW-0472">Membrane</keyword>
<dbReference type="PROSITE" id="PS50887">
    <property type="entry name" value="GGDEF"/>
    <property type="match status" value="1"/>
</dbReference>
<dbReference type="GO" id="GO:0052621">
    <property type="term" value="F:diguanylate cyclase activity"/>
    <property type="evidence" value="ECO:0007669"/>
    <property type="project" value="UniProtKB-EC"/>
</dbReference>
<accession>A0ABZ0YXN5</accession>
<name>A0ABZ0YXN5_9GAMM</name>
<feature type="transmembrane region" description="Helical" evidence="1">
    <location>
        <begin position="257"/>
        <end position="280"/>
    </location>
</feature>
<keyword evidence="1" id="KW-0812">Transmembrane</keyword>
<dbReference type="PANTHER" id="PTHR46663:SF3">
    <property type="entry name" value="SLL0267 PROTEIN"/>
    <property type="match status" value="1"/>
</dbReference>
<organism evidence="5 6">
    <name type="scientific">Guyparkeria halophila</name>
    <dbReference type="NCBI Taxonomy" id="47960"/>
    <lineage>
        <taxon>Bacteria</taxon>
        <taxon>Pseudomonadati</taxon>
        <taxon>Pseudomonadota</taxon>
        <taxon>Gammaproteobacteria</taxon>
        <taxon>Chromatiales</taxon>
        <taxon>Thioalkalibacteraceae</taxon>
        <taxon>Guyparkeria</taxon>
    </lineage>
</organism>
<dbReference type="PROSITE" id="PS50113">
    <property type="entry name" value="PAC"/>
    <property type="match status" value="1"/>
</dbReference>
<protein>
    <submittedName>
        <fullName evidence="5">Sensor domain-containing diguanylate cyclase</fullName>
        <ecNumber evidence="5">2.7.7.65</ecNumber>
    </submittedName>
</protein>
<evidence type="ECO:0000259" key="3">
    <source>
        <dbReference type="PROSITE" id="PS50113"/>
    </source>
</evidence>
<keyword evidence="5" id="KW-0548">Nucleotidyltransferase</keyword>
<dbReference type="SUPFAM" id="SSF55073">
    <property type="entry name" value="Nucleotide cyclase"/>
    <property type="match status" value="1"/>
</dbReference>
<evidence type="ECO:0000313" key="5">
    <source>
        <dbReference type="EMBL" id="WQH16776.1"/>
    </source>
</evidence>
<evidence type="ECO:0000259" key="2">
    <source>
        <dbReference type="PROSITE" id="PS50112"/>
    </source>
</evidence>
<dbReference type="InterPro" id="IPR000700">
    <property type="entry name" value="PAS-assoc_C"/>
</dbReference>
<dbReference type="Pfam" id="PF13426">
    <property type="entry name" value="PAS_9"/>
    <property type="match status" value="1"/>
</dbReference>
<feature type="domain" description="PAC" evidence="3">
    <location>
        <begin position="403"/>
        <end position="455"/>
    </location>
</feature>
<dbReference type="EC" id="2.7.7.65" evidence="5"/>
<dbReference type="SUPFAM" id="SSF55785">
    <property type="entry name" value="PYP-like sensor domain (PAS domain)"/>
    <property type="match status" value="1"/>
</dbReference>
<feature type="domain" description="PAS" evidence="2">
    <location>
        <begin position="329"/>
        <end position="384"/>
    </location>
</feature>
<evidence type="ECO:0000313" key="6">
    <source>
        <dbReference type="Proteomes" id="UP001327459"/>
    </source>
</evidence>
<proteinExistence type="predicted"/>